<evidence type="ECO:0000313" key="3">
    <source>
        <dbReference type="Proteomes" id="UP000193560"/>
    </source>
</evidence>
<keyword evidence="1" id="KW-0812">Transmembrane</keyword>
<dbReference type="Proteomes" id="UP000193560">
    <property type="component" value="Unassembled WGS sequence"/>
</dbReference>
<keyword evidence="1" id="KW-1133">Transmembrane helix</keyword>
<comment type="caution">
    <text evidence="2">The sequence shown here is derived from an EMBL/GenBank/DDBJ whole genome shotgun (WGS) entry which is preliminary data.</text>
</comment>
<sequence>MQAYSTASRPNTALLSNLSNKVNLVLVQRTFIFPLLLSMLFRLYCLKMRLQQRDVIDYDSQKILDLLREIYQASLRNLHENLDLIKNQTQKDDGPGGSDAGDDDDGNLWMIVSLLFFKFDFTNPAFSKAIQKTPLSEDNMPLLPQFAPLPLFFFFFFEDNTLNSVSQALKDC</sequence>
<evidence type="ECO:0000256" key="1">
    <source>
        <dbReference type="SAM" id="Phobius"/>
    </source>
</evidence>
<keyword evidence="3" id="KW-1185">Reference proteome</keyword>
<name>A0A1X2I187_9FUNG</name>
<feature type="transmembrane region" description="Helical" evidence="1">
    <location>
        <begin position="26"/>
        <end position="45"/>
    </location>
</feature>
<organism evidence="2 3">
    <name type="scientific">Absidia repens</name>
    <dbReference type="NCBI Taxonomy" id="90262"/>
    <lineage>
        <taxon>Eukaryota</taxon>
        <taxon>Fungi</taxon>
        <taxon>Fungi incertae sedis</taxon>
        <taxon>Mucoromycota</taxon>
        <taxon>Mucoromycotina</taxon>
        <taxon>Mucoromycetes</taxon>
        <taxon>Mucorales</taxon>
        <taxon>Cunninghamellaceae</taxon>
        <taxon>Absidia</taxon>
    </lineage>
</organism>
<dbReference type="EMBL" id="MCGE01000036">
    <property type="protein sequence ID" value="ORZ07151.1"/>
    <property type="molecule type" value="Genomic_DNA"/>
</dbReference>
<reference evidence="2 3" key="1">
    <citation type="submission" date="2016-07" db="EMBL/GenBank/DDBJ databases">
        <title>Pervasive Adenine N6-methylation of Active Genes in Fungi.</title>
        <authorList>
            <consortium name="DOE Joint Genome Institute"/>
            <person name="Mondo S.J."/>
            <person name="Dannebaum R.O."/>
            <person name="Kuo R.C."/>
            <person name="Labutti K."/>
            <person name="Haridas S."/>
            <person name="Kuo A."/>
            <person name="Salamov A."/>
            <person name="Ahrendt S.R."/>
            <person name="Lipzen A."/>
            <person name="Sullivan W."/>
            <person name="Andreopoulos W.B."/>
            <person name="Clum A."/>
            <person name="Lindquist E."/>
            <person name="Daum C."/>
            <person name="Ramamoorthy G.K."/>
            <person name="Gryganskyi A."/>
            <person name="Culley D."/>
            <person name="Magnuson J.K."/>
            <person name="James T.Y."/>
            <person name="O'Malley M.A."/>
            <person name="Stajich J.E."/>
            <person name="Spatafora J.W."/>
            <person name="Visel A."/>
            <person name="Grigoriev I.V."/>
        </authorList>
    </citation>
    <scope>NUCLEOTIDE SEQUENCE [LARGE SCALE GENOMIC DNA]</scope>
    <source>
        <strain evidence="2 3">NRRL 1336</strain>
    </source>
</reference>
<protein>
    <submittedName>
        <fullName evidence="2">Uncharacterized protein</fullName>
    </submittedName>
</protein>
<dbReference type="AlphaFoldDB" id="A0A1X2I187"/>
<proteinExistence type="predicted"/>
<evidence type="ECO:0000313" key="2">
    <source>
        <dbReference type="EMBL" id="ORZ07151.1"/>
    </source>
</evidence>
<gene>
    <name evidence="2" type="ORF">BCR42DRAFT_397442</name>
</gene>
<keyword evidence="1" id="KW-0472">Membrane</keyword>
<accession>A0A1X2I187</accession>